<reference evidence="6 7" key="1">
    <citation type="submission" date="2024-02" db="EMBL/GenBank/DDBJ databases">
        <title>STSV induces naive adaptation in Sulfolobus.</title>
        <authorList>
            <person name="Xiang X."/>
            <person name="Song M."/>
        </authorList>
    </citation>
    <scope>NUCLEOTIDE SEQUENCE [LARGE SCALE GENOMIC DNA]</scope>
    <source>
        <strain evidence="6 7">RT2</strain>
    </source>
</reference>
<keyword evidence="7" id="KW-1185">Reference proteome</keyword>
<dbReference type="PROSITE" id="PS51318">
    <property type="entry name" value="TAT"/>
    <property type="match status" value="1"/>
</dbReference>
<sequence>MLKLTRRDFLKVAGATAAVTGLVLGGNSVAKKIFDSLSEETNYTLNYPSDEIVYTNCFQCLGRCAIEVVRTPTGFPRFVTGTIGWHINDGGVCPRGAADVFYYFAPSRLRYPLLRAGDRGSGKWIAIDYDTAFDILVNGSSAQSWSKLGLNPQSLGIGNFQGLLKIRETNPHSLAFWEGRDQLIPGITGGYFAGNYGTANAAAHGGFCSMNVYTAGCYITGAPVWEYAGPDEERAQYFILAGLAGDHFPNWMRRIIARIRENGGKVVTIAPERYGFYSVSDEHLYVNPATDGALVMGWIRVLVDFHYYVYKAYLASIGQAKPVLNPITLQPIQPAYDLATGQLVMQTITPSGQLVSLSYLGDIPSTAVYPHIDEEFLRYYTNLSWLVIVNPNPQNGDCLDPSDPTAGNNVGLHVRVNVNNPQYSSNNPWLEAVLGNDGNVYAYVDIPWQNGVAPILTLDELPQNMQSQIIQVPYKLKNGTVIKVPAIQITVPKALGSQQMITLTVTTAFELFRAELLNYDPYTPYTQPAQYGALNVANVSGIPHETIVRIANEIANAAFQKAIYEPVKWIDYLGRYHDHVIGRPVSIYFMRGLAAHANGFQSAASLYYLVLMVGAWDNPGANGYKYPYPHYLPGHTVPPHPLANSPSIDPDIESAIQGLNITIPKGRSGFLKTEYIYNDGTVDIKNVTVVSAGPYGFPDGPDDLVVYKNGRPLLVDRGYSWELPLTTQRSISAVVPTTYLMNKYPNQVIPYTINAMMWYITSPFWNNAYSLAEILQMVTEKDSNGNYIIPFTVSYDLFMHETNNVVDLIMPDLSFLEVYGFHSTFDRPTSLPQGPSDSLNWPALPSLYPVLSTGDTLLTLLWILRAYPNQGQTIDPTKNPFYTTQDPITGGALISPITLHDPLSGATILQQGQPGLISTGMFILKQGILLAGYGDNFQYILKNEKDQQVPNPQQLKLYASFVPNNSTQENVINQILSNIPNGQTFSTAMTYKISASNRSSGVEHYFRIPIQFQPTLEKMLQNIINKYASGQMTIDDINPGYVKVGKGGAVYVLPPSIRYMRNVNMFYFLGWGAYMPGAYGPIGLPYLHRIYLEYLQKFRLAAAGKWTGYNAAYYYYYLKTKNPNFLVNSTLPNDSYGQALRKTILDYFKPFGGYYPPPAWESDITPDGINLSEYPLTFFVRRHDRTYHSWSYTVPWLTAIMPYSPVMLSAADPYVKNMGIQSGDMVQFEAVNQPWSGGIRTTITAVAFLDNATRPGAAWVIVSSQALPGFRSQSVDSPQVKYSILNNWANISYMPPSRGGMLDPVKDNAFPILYLDPITGQTAWHDSRIKIVGKSTSTQVQVISNKFIYMGQDFSNKDILTTIITQMGGQISINNAPSQPTFAQPVSIPHLRFDSNNIVSSSLWSYVFPGSLAPTYTIGQYKIRYGFATEPS</sequence>
<dbReference type="InterPro" id="IPR006311">
    <property type="entry name" value="TAT_signal"/>
</dbReference>
<dbReference type="Gene3D" id="3.30.200.210">
    <property type="match status" value="1"/>
</dbReference>
<evidence type="ECO:0000313" key="6">
    <source>
        <dbReference type="EMBL" id="WWQ59239.1"/>
    </source>
</evidence>
<keyword evidence="4" id="KW-0004">4Fe-4S</keyword>
<dbReference type="Gene3D" id="3.40.228.10">
    <property type="entry name" value="Dimethylsulfoxide Reductase, domain 2"/>
    <property type="match status" value="2"/>
</dbReference>
<keyword evidence="4" id="KW-0479">Metal-binding</keyword>
<evidence type="ECO:0000256" key="5">
    <source>
        <dbReference type="ARBA" id="ARBA00023002"/>
    </source>
</evidence>
<dbReference type="SUPFAM" id="SSF50692">
    <property type="entry name" value="ADC-like"/>
    <property type="match status" value="1"/>
</dbReference>
<comment type="subcellular location">
    <subcellularLocation>
        <location evidence="2">Cell envelope</location>
    </subcellularLocation>
</comment>
<dbReference type="Gene3D" id="3.40.50.740">
    <property type="match status" value="1"/>
</dbReference>
<proteinExistence type="inferred from homology"/>
<dbReference type="Pfam" id="PF10518">
    <property type="entry name" value="TAT_signal"/>
    <property type="match status" value="1"/>
</dbReference>
<evidence type="ECO:0000256" key="2">
    <source>
        <dbReference type="ARBA" id="ARBA00004196"/>
    </source>
</evidence>
<dbReference type="InterPro" id="IPR019546">
    <property type="entry name" value="TAT_signal_bac_arc"/>
</dbReference>
<keyword evidence="5" id="KW-0560">Oxidoreductase</keyword>
<keyword evidence="4" id="KW-0411">Iron-sulfur</keyword>
<dbReference type="PANTHER" id="PTHR43598:SF5">
    <property type="entry name" value="DMSO REDUCTASE CHAIN A"/>
    <property type="match status" value="1"/>
</dbReference>
<protein>
    <submittedName>
        <fullName evidence="6">Twin-arginine translocation signal domain-containing protein</fullName>
    </submittedName>
</protein>
<evidence type="ECO:0000313" key="7">
    <source>
        <dbReference type="Proteomes" id="UP001432202"/>
    </source>
</evidence>
<dbReference type="GO" id="GO:0051539">
    <property type="term" value="F:4 iron, 4 sulfur cluster binding"/>
    <property type="evidence" value="ECO:0007669"/>
    <property type="project" value="UniProtKB-KW"/>
</dbReference>
<comment type="cofactor">
    <cofactor evidence="1">
        <name>[4Fe-4S] cluster</name>
        <dbReference type="ChEBI" id="CHEBI:49883"/>
    </cofactor>
</comment>
<dbReference type="EMBL" id="CP146016">
    <property type="protein sequence ID" value="WWQ59239.1"/>
    <property type="molecule type" value="Genomic_DNA"/>
</dbReference>
<dbReference type="Gene3D" id="2.40.40.20">
    <property type="match status" value="1"/>
</dbReference>
<evidence type="ECO:0000256" key="4">
    <source>
        <dbReference type="ARBA" id="ARBA00022485"/>
    </source>
</evidence>
<dbReference type="PANTHER" id="PTHR43598">
    <property type="entry name" value="TUNGSTEN-CONTAINING FORMYLMETHANOFURAN DEHYDROGENASE 2 SUBUNIT B"/>
    <property type="match status" value="1"/>
</dbReference>
<dbReference type="InterPro" id="IPR009010">
    <property type="entry name" value="Asp_de-COase-like_dom_sf"/>
</dbReference>
<dbReference type="SUPFAM" id="SSF53706">
    <property type="entry name" value="Formate dehydrogenase/DMSO reductase, domains 1-3"/>
    <property type="match status" value="1"/>
</dbReference>
<keyword evidence="4" id="KW-0408">Iron</keyword>
<evidence type="ECO:0000256" key="3">
    <source>
        <dbReference type="ARBA" id="ARBA00010312"/>
    </source>
</evidence>
<accession>A0AAX4KWF4</accession>
<name>A0AAX4KWF4_9CREN</name>
<dbReference type="RefSeq" id="WP_338598257.1">
    <property type="nucleotide sequence ID" value="NZ_CP146016.1"/>
</dbReference>
<evidence type="ECO:0000256" key="1">
    <source>
        <dbReference type="ARBA" id="ARBA00001966"/>
    </source>
</evidence>
<organism evidence="6 7">
    <name type="scientific">Sulfolobus tengchongensis</name>
    <dbReference type="NCBI Taxonomy" id="207809"/>
    <lineage>
        <taxon>Archaea</taxon>
        <taxon>Thermoproteota</taxon>
        <taxon>Thermoprotei</taxon>
        <taxon>Sulfolobales</taxon>
        <taxon>Sulfolobaceae</taxon>
        <taxon>Sulfolobus</taxon>
    </lineage>
</organism>
<comment type="similarity">
    <text evidence="3">Belongs to the prokaryotic molybdopterin-containing oxidoreductase family.</text>
</comment>
<dbReference type="GeneID" id="89336484"/>
<dbReference type="NCBIfam" id="TIGR01409">
    <property type="entry name" value="TAT_signal_seq"/>
    <property type="match status" value="1"/>
</dbReference>
<dbReference type="GO" id="GO:0016491">
    <property type="term" value="F:oxidoreductase activity"/>
    <property type="evidence" value="ECO:0007669"/>
    <property type="project" value="UniProtKB-KW"/>
</dbReference>
<gene>
    <name evidence="6" type="ORF">V6M85_06910</name>
</gene>
<dbReference type="Proteomes" id="UP001432202">
    <property type="component" value="Chromosome"/>
</dbReference>